<dbReference type="Pfam" id="PF17881">
    <property type="entry name" value="TseB"/>
    <property type="match status" value="1"/>
</dbReference>
<reference evidence="4" key="2">
    <citation type="submission" date="2020-06" db="EMBL/GenBank/DDBJ databases">
        <title>Isolation of Planomicrobium glaciei.</title>
        <authorList>
            <person name="Malisova L."/>
            <person name="Safrankova R."/>
            <person name="Jakubu V."/>
            <person name="Spanelova P."/>
        </authorList>
    </citation>
    <scope>NUCLEOTIDE SEQUENCE [LARGE SCALE GENOMIC DNA]</scope>
    <source>
        <strain evidence="4">NRL-ATB46093</strain>
    </source>
</reference>
<protein>
    <submittedName>
        <fullName evidence="3">DUF5590 domain-containing protein</fullName>
    </submittedName>
</protein>
<name>A0A7H8QEK7_9BACL</name>
<dbReference type="Gene3D" id="3.10.450.40">
    <property type="match status" value="2"/>
</dbReference>
<keyword evidence="4" id="KW-1185">Reference proteome</keyword>
<evidence type="ECO:0000313" key="3">
    <source>
        <dbReference type="EMBL" id="QKX52386.1"/>
    </source>
</evidence>
<dbReference type="InterPro" id="IPR041401">
    <property type="entry name" value="TseB-like_dom"/>
</dbReference>
<evidence type="ECO:0000313" key="4">
    <source>
        <dbReference type="Proteomes" id="UP000509222"/>
    </source>
</evidence>
<keyword evidence="1" id="KW-1133">Transmembrane helix</keyword>
<dbReference type="EMBL" id="CP051177">
    <property type="protein sequence ID" value="QKX52386.1"/>
    <property type="molecule type" value="Genomic_DNA"/>
</dbReference>
<evidence type="ECO:0000259" key="2">
    <source>
        <dbReference type="Pfam" id="PF17881"/>
    </source>
</evidence>
<dbReference type="Proteomes" id="UP000509222">
    <property type="component" value="Chromosome"/>
</dbReference>
<dbReference type="SUPFAM" id="SSF54403">
    <property type="entry name" value="Cystatin/monellin"/>
    <property type="match status" value="2"/>
</dbReference>
<keyword evidence="1" id="KW-0812">Transmembrane</keyword>
<accession>A0A7H8QEK7</accession>
<feature type="domain" description="Cell wall elongation regulator TseB-like" evidence="2">
    <location>
        <begin position="37"/>
        <end position="81"/>
    </location>
</feature>
<gene>
    <name evidence="3" type="ORF">HF394_18400</name>
</gene>
<keyword evidence="1" id="KW-0472">Membrane</keyword>
<dbReference type="AlphaFoldDB" id="A0A7H8QEK7"/>
<organism evidence="3 4">
    <name type="scientific">Planococcus glaciei</name>
    <dbReference type="NCBI Taxonomy" id="459472"/>
    <lineage>
        <taxon>Bacteria</taxon>
        <taxon>Bacillati</taxon>
        <taxon>Bacillota</taxon>
        <taxon>Bacilli</taxon>
        <taxon>Bacillales</taxon>
        <taxon>Caryophanaceae</taxon>
        <taxon>Planococcus</taxon>
    </lineage>
</organism>
<feature type="transmembrane region" description="Helical" evidence="1">
    <location>
        <begin position="6"/>
        <end position="26"/>
    </location>
</feature>
<dbReference type="InterPro" id="IPR046350">
    <property type="entry name" value="Cystatin_sf"/>
</dbReference>
<evidence type="ECO:0000256" key="1">
    <source>
        <dbReference type="SAM" id="Phobius"/>
    </source>
</evidence>
<reference evidence="3 4" key="1">
    <citation type="submission" date="2020-04" db="EMBL/GenBank/DDBJ databases">
        <authorList>
            <person name="Pajer P."/>
            <person name="Broz P."/>
        </authorList>
    </citation>
    <scope>NUCLEOTIDE SEQUENCE [LARGE SCALE GENOMIC DNA]</scope>
    <source>
        <strain evidence="4">NRL-ATB46093</strain>
    </source>
</reference>
<proteinExistence type="predicted"/>
<sequence>MKQWVTFILGFLSFLAVSVMIIVVFTGNKPYSDLEKAAIDRAKNEELLVDVQQSYVYANKQTTVTVIGTDKKGTLKAVFVPAGKGELKAVPLDGAVTAQQAREKALTEKEAKDILHTRLGMESAGPVWEVAFIDADDHLNYVYIKAEDGTTWKQISNL</sequence>